<evidence type="ECO:0000313" key="2">
    <source>
        <dbReference type="Proteomes" id="UP000320593"/>
    </source>
</evidence>
<dbReference type="AlphaFoldDB" id="A0A562TGQ5"/>
<proteinExistence type="predicted"/>
<accession>A0A562TGQ5</accession>
<dbReference type="EMBL" id="VLLF01000001">
    <property type="protein sequence ID" value="TWI92807.1"/>
    <property type="molecule type" value="Genomic_DNA"/>
</dbReference>
<organism evidence="1 2">
    <name type="scientific">Roseibium hamelinense</name>
    <dbReference type="NCBI Taxonomy" id="150831"/>
    <lineage>
        <taxon>Bacteria</taxon>
        <taxon>Pseudomonadati</taxon>
        <taxon>Pseudomonadota</taxon>
        <taxon>Alphaproteobacteria</taxon>
        <taxon>Hyphomicrobiales</taxon>
        <taxon>Stappiaceae</taxon>
        <taxon>Roseibium</taxon>
    </lineage>
</organism>
<sequence>MAGFARACSDHFKDQWQMQAFLESAWWFSFSEPAKTSRARLLRRLAVRPYDRRCVDLLTRNTMKRQRLI</sequence>
<keyword evidence="2" id="KW-1185">Reference proteome</keyword>
<name>A0A562TGQ5_9HYPH</name>
<evidence type="ECO:0000313" key="1">
    <source>
        <dbReference type="EMBL" id="TWI92807.1"/>
    </source>
</evidence>
<dbReference type="Proteomes" id="UP000320593">
    <property type="component" value="Unassembled WGS sequence"/>
</dbReference>
<gene>
    <name evidence="1" type="ORF">JM93_00356</name>
</gene>
<protein>
    <submittedName>
        <fullName evidence="1">Uncharacterized protein</fullName>
    </submittedName>
</protein>
<comment type="caution">
    <text evidence="1">The sequence shown here is derived from an EMBL/GenBank/DDBJ whole genome shotgun (WGS) entry which is preliminary data.</text>
</comment>
<reference evidence="1 2" key="1">
    <citation type="submission" date="2019-07" db="EMBL/GenBank/DDBJ databases">
        <title>Genomic Encyclopedia of Archaeal and Bacterial Type Strains, Phase II (KMG-II): from individual species to whole genera.</title>
        <authorList>
            <person name="Goeker M."/>
        </authorList>
    </citation>
    <scope>NUCLEOTIDE SEQUENCE [LARGE SCALE GENOMIC DNA]</scope>
    <source>
        <strain evidence="1 2">ATCC BAA-252</strain>
    </source>
</reference>